<dbReference type="Pfam" id="PF00293">
    <property type="entry name" value="NUDIX"/>
    <property type="match status" value="1"/>
</dbReference>
<dbReference type="Proteomes" id="UP001595755">
    <property type="component" value="Unassembled WGS sequence"/>
</dbReference>
<comment type="caution">
    <text evidence="2">The sequence shown here is derived from an EMBL/GenBank/DDBJ whole genome shotgun (WGS) entry which is preliminary data.</text>
</comment>
<dbReference type="PANTHER" id="PTHR10885">
    <property type="entry name" value="ISOPENTENYL-DIPHOSPHATE DELTA-ISOMERASE"/>
    <property type="match status" value="1"/>
</dbReference>
<dbReference type="InterPro" id="IPR015797">
    <property type="entry name" value="NUDIX_hydrolase-like_dom_sf"/>
</dbReference>
<dbReference type="InterPro" id="IPR000086">
    <property type="entry name" value="NUDIX_hydrolase_dom"/>
</dbReference>
<gene>
    <name evidence="2" type="ORF">ACFO1S_06020</name>
</gene>
<reference evidence="3" key="1">
    <citation type="journal article" date="2019" name="Int. J. Syst. Evol. Microbiol.">
        <title>The Global Catalogue of Microorganisms (GCM) 10K type strain sequencing project: providing services to taxonomists for standard genome sequencing and annotation.</title>
        <authorList>
            <consortium name="The Broad Institute Genomics Platform"/>
            <consortium name="The Broad Institute Genome Sequencing Center for Infectious Disease"/>
            <person name="Wu L."/>
            <person name="Ma J."/>
        </authorList>
    </citation>
    <scope>NUCLEOTIDE SEQUENCE [LARGE SCALE GENOMIC DNA]</scope>
    <source>
        <strain evidence="3">CGMCC 4.1641</strain>
    </source>
</reference>
<organism evidence="2 3">
    <name type="scientific">Cohnella boryungensis</name>
    <dbReference type="NCBI Taxonomy" id="768479"/>
    <lineage>
        <taxon>Bacteria</taxon>
        <taxon>Bacillati</taxon>
        <taxon>Bacillota</taxon>
        <taxon>Bacilli</taxon>
        <taxon>Bacillales</taxon>
        <taxon>Paenibacillaceae</taxon>
        <taxon>Cohnella</taxon>
    </lineage>
</organism>
<evidence type="ECO:0000313" key="2">
    <source>
        <dbReference type="EMBL" id="MFC4303000.1"/>
    </source>
</evidence>
<dbReference type="Gene3D" id="3.90.79.10">
    <property type="entry name" value="Nucleoside Triphosphate Pyrophosphohydrolase"/>
    <property type="match status" value="1"/>
</dbReference>
<feature type="domain" description="Nudix hydrolase" evidence="1">
    <location>
        <begin position="28"/>
        <end position="175"/>
    </location>
</feature>
<dbReference type="CDD" id="cd04692">
    <property type="entry name" value="NUDIX_Hydrolase"/>
    <property type="match status" value="1"/>
</dbReference>
<dbReference type="EMBL" id="JBHSED010000006">
    <property type="protein sequence ID" value="MFC4303000.1"/>
    <property type="molecule type" value="Genomic_DNA"/>
</dbReference>
<evidence type="ECO:0000313" key="3">
    <source>
        <dbReference type="Proteomes" id="UP001595755"/>
    </source>
</evidence>
<proteinExistence type="predicted"/>
<dbReference type="PROSITE" id="PS51462">
    <property type="entry name" value="NUDIX"/>
    <property type="match status" value="1"/>
</dbReference>
<evidence type="ECO:0000259" key="1">
    <source>
        <dbReference type="PROSITE" id="PS51462"/>
    </source>
</evidence>
<keyword evidence="3" id="KW-1185">Reference proteome</keyword>
<protein>
    <submittedName>
        <fullName evidence="2">NUDIX domain-containing protein</fullName>
    </submittedName>
</protein>
<dbReference type="SUPFAM" id="SSF55811">
    <property type="entry name" value="Nudix"/>
    <property type="match status" value="1"/>
</dbReference>
<name>A0ABV8S7K4_9BACL</name>
<dbReference type="PANTHER" id="PTHR10885:SF0">
    <property type="entry name" value="ISOPENTENYL-DIPHOSPHATE DELTA-ISOMERASE"/>
    <property type="match status" value="1"/>
</dbReference>
<sequence length="214" mass="24364">MAEIFDIYDEQGNWTGTADRREVHAKGLWHRTVHCWLVRREYGNGSCAAKVLIQQRSDRKDTNPGCFDITAAGHLQAGESPEAVVRELEEELGVKARFEQLREYGIIREQCSGVVGNIAYIDNEVSYVFGLETRMKLEDYRLQEEEVSGLYEADADELLALMENRLERALVRGIVLKGGKPQAADAQITRSSFVERDVAYYINVIKFLQEMIKS</sequence>
<accession>A0ABV8S7K4</accession>
<dbReference type="RefSeq" id="WP_204606056.1">
    <property type="nucleotide sequence ID" value="NZ_JBHSED010000006.1"/>
</dbReference>